<protein>
    <submittedName>
        <fullName evidence="3">Uncharacterized protein</fullName>
    </submittedName>
</protein>
<gene>
    <name evidence="3" type="ORF">MGAL_10B086957</name>
</gene>
<evidence type="ECO:0000313" key="3">
    <source>
        <dbReference type="EMBL" id="VDI57863.1"/>
    </source>
</evidence>
<reference evidence="3" key="1">
    <citation type="submission" date="2018-11" db="EMBL/GenBank/DDBJ databases">
        <authorList>
            <person name="Alioto T."/>
            <person name="Alioto T."/>
        </authorList>
    </citation>
    <scope>NUCLEOTIDE SEQUENCE</scope>
</reference>
<keyword evidence="2" id="KW-1133">Transmembrane helix</keyword>
<dbReference type="OrthoDB" id="6081423at2759"/>
<evidence type="ECO:0000256" key="1">
    <source>
        <dbReference type="SAM" id="MobiDB-lite"/>
    </source>
</evidence>
<comment type="caution">
    <text evidence="3">The sequence shown here is derived from an EMBL/GenBank/DDBJ whole genome shotgun (WGS) entry which is preliminary data.</text>
</comment>
<feature type="region of interest" description="Disordered" evidence="1">
    <location>
        <begin position="58"/>
        <end position="87"/>
    </location>
</feature>
<feature type="transmembrane region" description="Helical" evidence="2">
    <location>
        <begin position="12"/>
        <end position="34"/>
    </location>
</feature>
<name>A0A8B6G2T6_MYTGA</name>
<sequence>ARLWFVKFPTQNMISMLMLVTICYQLILSNIALYPGINGQSQHVIDTITLPWDINRQDKHRPKSFEEPTPGHTGRRDHDLSGQPTMNPLGETIDIVDESMVKRIPDNMTDKNVIDLLNSPNINDHNTQQRGNKNASDVARIPNIQPIDHFAKAAHSAGLINNKLQNKKSFARHIAHRLANQTISIKPNESIMKSEMKISKLGANKPIVIAASLDKIQDSVLQNKNSEHVVLAPDNKTVNKSLSKKNSISNIPNQINDNSASLLKTNSPNFFSKHSQQGLPMQIFTVPSEVSGDLPFKYNFSNTHTNSQSSNYNMSWDADGMEFHSSDKSHQQERHGRHRTVNTGKDVLTFSDKSEHSNDKQRTKSLHQNSGAIQLLARNRSVLFNTNERTRRVLSSDVQSIIRHNETDQTNEAEKVEFVKKESSKPSISHAKEFKTSHNTGVSVERSKPDLQTHRKVNGRLSRQIFGERNLKKTEKQLPPSEIVTRFQVKRPSGKTINVRQAHRQNIERNQASRNAAGVNNFNTEIRTTGAHNINQRKTKSPFSLDISKKDNSVLGHNNVDNILNVDWKKTFLGDTLINDNNQHKVNEIGWEKHASQLRKIHTNLNNKKPQNFQSSWHNSWWTT</sequence>
<keyword evidence="2" id="KW-0472">Membrane</keyword>
<evidence type="ECO:0000256" key="2">
    <source>
        <dbReference type="SAM" id="Phobius"/>
    </source>
</evidence>
<keyword evidence="4" id="KW-1185">Reference proteome</keyword>
<keyword evidence="2" id="KW-0812">Transmembrane</keyword>
<proteinExistence type="predicted"/>
<feature type="compositionally biased region" description="Basic and acidic residues" evidence="1">
    <location>
        <begin position="352"/>
        <end position="362"/>
    </location>
</feature>
<feature type="non-terminal residue" evidence="3">
    <location>
        <position position="1"/>
    </location>
</feature>
<feature type="region of interest" description="Disordered" evidence="1">
    <location>
        <begin position="349"/>
        <end position="368"/>
    </location>
</feature>
<dbReference type="Proteomes" id="UP000596742">
    <property type="component" value="Unassembled WGS sequence"/>
</dbReference>
<organism evidence="3 4">
    <name type="scientific">Mytilus galloprovincialis</name>
    <name type="common">Mediterranean mussel</name>
    <dbReference type="NCBI Taxonomy" id="29158"/>
    <lineage>
        <taxon>Eukaryota</taxon>
        <taxon>Metazoa</taxon>
        <taxon>Spiralia</taxon>
        <taxon>Lophotrochozoa</taxon>
        <taxon>Mollusca</taxon>
        <taxon>Bivalvia</taxon>
        <taxon>Autobranchia</taxon>
        <taxon>Pteriomorphia</taxon>
        <taxon>Mytilida</taxon>
        <taxon>Mytiloidea</taxon>
        <taxon>Mytilidae</taxon>
        <taxon>Mytilinae</taxon>
        <taxon>Mytilus</taxon>
    </lineage>
</organism>
<dbReference type="AlphaFoldDB" id="A0A8B6G2T6"/>
<accession>A0A8B6G2T6</accession>
<evidence type="ECO:0000313" key="4">
    <source>
        <dbReference type="Proteomes" id="UP000596742"/>
    </source>
</evidence>
<dbReference type="EMBL" id="UYJE01007775">
    <property type="protein sequence ID" value="VDI57863.1"/>
    <property type="molecule type" value="Genomic_DNA"/>
</dbReference>